<evidence type="ECO:0000313" key="1">
    <source>
        <dbReference type="EMBL" id="KAL2782410.1"/>
    </source>
</evidence>
<name>A0ABR4FGN6_9EURO</name>
<proteinExistence type="predicted"/>
<dbReference type="Proteomes" id="UP001610563">
    <property type="component" value="Unassembled WGS sequence"/>
</dbReference>
<accession>A0ABR4FGN6</accession>
<keyword evidence="2" id="KW-1185">Reference proteome</keyword>
<organism evidence="1 2">
    <name type="scientific">Aspergillus keveii</name>
    <dbReference type="NCBI Taxonomy" id="714993"/>
    <lineage>
        <taxon>Eukaryota</taxon>
        <taxon>Fungi</taxon>
        <taxon>Dikarya</taxon>
        <taxon>Ascomycota</taxon>
        <taxon>Pezizomycotina</taxon>
        <taxon>Eurotiomycetes</taxon>
        <taxon>Eurotiomycetidae</taxon>
        <taxon>Eurotiales</taxon>
        <taxon>Aspergillaceae</taxon>
        <taxon>Aspergillus</taxon>
        <taxon>Aspergillus subgen. Nidulantes</taxon>
    </lineage>
</organism>
<reference evidence="1 2" key="1">
    <citation type="submission" date="2024-07" db="EMBL/GenBank/DDBJ databases">
        <title>Section-level genome sequencing and comparative genomics of Aspergillus sections Usti and Cavernicolus.</title>
        <authorList>
            <consortium name="Lawrence Berkeley National Laboratory"/>
            <person name="Nybo J.L."/>
            <person name="Vesth T.C."/>
            <person name="Theobald S."/>
            <person name="Frisvad J.C."/>
            <person name="Larsen T.O."/>
            <person name="Kjaerboelling I."/>
            <person name="Rothschild-Mancinelli K."/>
            <person name="Lyhne E.K."/>
            <person name="Kogle M.E."/>
            <person name="Barry K."/>
            <person name="Clum A."/>
            <person name="Na H."/>
            <person name="Ledsgaard L."/>
            <person name="Lin J."/>
            <person name="Lipzen A."/>
            <person name="Kuo A."/>
            <person name="Riley R."/>
            <person name="Mondo S."/>
            <person name="Labutti K."/>
            <person name="Haridas S."/>
            <person name="Pangalinan J."/>
            <person name="Salamov A.A."/>
            <person name="Simmons B.A."/>
            <person name="Magnuson J.K."/>
            <person name="Chen J."/>
            <person name="Drula E."/>
            <person name="Henrissat B."/>
            <person name="Wiebenga A."/>
            <person name="Lubbers R.J."/>
            <person name="Gomes A.C."/>
            <person name="Makela M.R."/>
            <person name="Stajich J."/>
            <person name="Grigoriev I.V."/>
            <person name="Mortensen U.H."/>
            <person name="De Vries R.P."/>
            <person name="Baker S.E."/>
            <person name="Andersen M.R."/>
        </authorList>
    </citation>
    <scope>NUCLEOTIDE SEQUENCE [LARGE SCALE GENOMIC DNA]</scope>
    <source>
        <strain evidence="1 2">CBS 209.92</strain>
    </source>
</reference>
<evidence type="ECO:0000313" key="2">
    <source>
        <dbReference type="Proteomes" id="UP001610563"/>
    </source>
</evidence>
<comment type="caution">
    <text evidence="1">The sequence shown here is derived from an EMBL/GenBank/DDBJ whole genome shotgun (WGS) entry which is preliminary data.</text>
</comment>
<gene>
    <name evidence="1" type="ORF">BJX66DRAFT_345859</name>
</gene>
<sequence>MDSKSDDPLGIVRTFVIRRALTGLPLGKNILAHSGLLVLLRCGSFYILERLDGRSRMRCEEITFQVVHTHQYHQVITLDELRWTKQRYGQAVSPPRTVHEAQSFFIEYVQQYPYDSRFKNCHIAQEDVRRWLGLTVPEPSAMANAGIWLVSWIPQGAVDSSGGNVDEQDKLQ</sequence>
<protein>
    <submittedName>
        <fullName evidence="1">Uncharacterized protein</fullName>
    </submittedName>
</protein>
<dbReference type="EMBL" id="JBFTWV010000449">
    <property type="protein sequence ID" value="KAL2782410.1"/>
    <property type="molecule type" value="Genomic_DNA"/>
</dbReference>